<gene>
    <name evidence="6" type="ORF">A7U60_g4379</name>
</gene>
<comment type="caution">
    <text evidence="6">The sequence shown here is derived from an EMBL/GenBank/DDBJ whole genome shotgun (WGS) entry which is preliminary data.</text>
</comment>
<organism evidence="6 7">
    <name type="scientific">Sanghuangporus baumii</name>
    <name type="common">Phellinus baumii</name>
    <dbReference type="NCBI Taxonomy" id="108892"/>
    <lineage>
        <taxon>Eukaryota</taxon>
        <taxon>Fungi</taxon>
        <taxon>Dikarya</taxon>
        <taxon>Basidiomycota</taxon>
        <taxon>Agaricomycotina</taxon>
        <taxon>Agaricomycetes</taxon>
        <taxon>Hymenochaetales</taxon>
        <taxon>Hymenochaetaceae</taxon>
        <taxon>Sanghuangporus</taxon>
    </lineage>
</organism>
<feature type="region of interest" description="Disordered" evidence="4">
    <location>
        <begin position="500"/>
        <end position="533"/>
    </location>
</feature>
<dbReference type="Proteomes" id="UP000757232">
    <property type="component" value="Unassembled WGS sequence"/>
</dbReference>
<dbReference type="PROSITE" id="PS00625">
    <property type="entry name" value="RCC1_1"/>
    <property type="match status" value="1"/>
</dbReference>
<sequence length="618" mass="66932">MSKRQKRSHSPSPDLVAIQQGPAHKRTRSRHGGIAGEHEALQSASGSSELRPMNTLPRPASHPRPAKQLFICGSGAFGQLGMGSTEEATTELHRPRLHVWFEIAVQGESHMLGAERGAGIECAVAGGMHSLVIDELGRVWSWGVNDHGALGRQTTNVEDPDASGQLIDPEILEYTPMIITKLAEEGFRAVQAAAGDSISVALSDKGAIRAWGCFRAADGLLGFQPPSIIEREKARRKAKAKSKPKNAADPSTAPQLDPLPISHLSEERFVQIACGSNHVLALSERGIVYCWGNGQHAELGRKIVERHKIMGLVPTRLLIQRLVCVAAGAYHSFAIDENGVVYAWGLNSFRQTGVQFPEDYEGDRDVVWLPMRISALDPEVLGNGRRVVQICGGEHHSLFLLNDGTVYGCGRCDASELGLGDDHPEMVALAQQQLQQQQEQQQALAQAQQNIDPSSSKGTGLPQEYISYISSDPEVDRESSISTSSSGLIKCISTPTLIRFPPLPTPSNPDPPLPPFSSSLSSTLPGSASANPMKRISADSRHSFALSASGHVYAWGLGLVGELGLGRKVSEQKTPRRVRSATLDELFLMEDGRKEWKWTVEDVCTGGQHTIFVARPRV</sequence>
<dbReference type="InterPro" id="IPR000408">
    <property type="entry name" value="Reg_chr_condens"/>
</dbReference>
<keyword evidence="2" id="KW-0677">Repeat</keyword>
<accession>A0A9Q5N987</accession>
<feature type="region of interest" description="Disordered" evidence="4">
    <location>
        <begin position="1"/>
        <end position="65"/>
    </location>
</feature>
<name>A0A9Q5N987_SANBA</name>
<reference evidence="6" key="1">
    <citation type="submission" date="2016-06" db="EMBL/GenBank/DDBJ databases">
        <title>Draft Genome sequence of the fungus Inonotus baumii.</title>
        <authorList>
            <person name="Zhu H."/>
            <person name="Lin W."/>
        </authorList>
    </citation>
    <scope>NUCLEOTIDE SEQUENCE</scope>
    <source>
        <strain evidence="6">821</strain>
    </source>
</reference>
<dbReference type="EMBL" id="LNZH02000178">
    <property type="protein sequence ID" value="OCB88471.1"/>
    <property type="molecule type" value="Genomic_DNA"/>
</dbReference>
<dbReference type="PROSITE" id="PS00626">
    <property type="entry name" value="RCC1_2"/>
    <property type="match status" value="2"/>
</dbReference>
<feature type="compositionally biased region" description="Low complexity" evidence="4">
    <location>
        <begin position="516"/>
        <end position="529"/>
    </location>
</feature>
<proteinExistence type="predicted"/>
<dbReference type="Gene3D" id="2.130.10.30">
    <property type="entry name" value="Regulator of chromosome condensation 1/beta-lactamase-inhibitor protein II"/>
    <property type="match status" value="1"/>
</dbReference>
<dbReference type="Pfam" id="PF25390">
    <property type="entry name" value="WD40_RLD"/>
    <property type="match status" value="1"/>
</dbReference>
<dbReference type="GO" id="GO:0005085">
    <property type="term" value="F:guanyl-nucleotide exchange factor activity"/>
    <property type="evidence" value="ECO:0007669"/>
    <property type="project" value="TreeGrafter"/>
</dbReference>
<dbReference type="PROSITE" id="PS50012">
    <property type="entry name" value="RCC1_3"/>
    <property type="match status" value="5"/>
</dbReference>
<feature type="compositionally biased region" description="Pro residues" evidence="4">
    <location>
        <begin position="501"/>
        <end position="515"/>
    </location>
</feature>
<feature type="repeat" description="RCC1" evidence="3">
    <location>
        <begin position="286"/>
        <end position="338"/>
    </location>
</feature>
<feature type="repeat" description="RCC1" evidence="3">
    <location>
        <begin position="137"/>
        <end position="205"/>
    </location>
</feature>
<dbReference type="InterPro" id="IPR051553">
    <property type="entry name" value="Ran_GTPase-activating"/>
</dbReference>
<feature type="region of interest" description="Disordered" evidence="4">
    <location>
        <begin position="232"/>
        <end position="257"/>
    </location>
</feature>
<dbReference type="SUPFAM" id="SSF50985">
    <property type="entry name" value="RCC1/BLIP-II"/>
    <property type="match status" value="1"/>
</dbReference>
<dbReference type="PRINTS" id="PR00633">
    <property type="entry name" value="RCCNDNSATION"/>
</dbReference>
<keyword evidence="7" id="KW-1185">Reference proteome</keyword>
<protein>
    <submittedName>
        <fullName evidence="6">Rcc1/blip-II</fullName>
    </submittedName>
</protein>
<dbReference type="InterPro" id="IPR058923">
    <property type="entry name" value="RCC1-like_dom"/>
</dbReference>
<dbReference type="AlphaFoldDB" id="A0A9Q5N987"/>
<feature type="compositionally biased region" description="Basic residues" evidence="4">
    <location>
        <begin position="234"/>
        <end position="244"/>
    </location>
</feature>
<dbReference type="OrthoDB" id="61110at2759"/>
<dbReference type="GO" id="GO:0005737">
    <property type="term" value="C:cytoplasm"/>
    <property type="evidence" value="ECO:0007669"/>
    <property type="project" value="TreeGrafter"/>
</dbReference>
<evidence type="ECO:0000256" key="4">
    <source>
        <dbReference type="SAM" id="MobiDB-lite"/>
    </source>
</evidence>
<dbReference type="Pfam" id="PF00415">
    <property type="entry name" value="RCC1"/>
    <property type="match status" value="1"/>
</dbReference>
<dbReference type="PANTHER" id="PTHR45982:SF1">
    <property type="entry name" value="REGULATOR OF CHROMOSOME CONDENSATION"/>
    <property type="match status" value="1"/>
</dbReference>
<dbReference type="PANTHER" id="PTHR45982">
    <property type="entry name" value="REGULATOR OF CHROMOSOME CONDENSATION"/>
    <property type="match status" value="1"/>
</dbReference>
<keyword evidence="1" id="KW-0344">Guanine-nucleotide releasing factor</keyword>
<evidence type="ECO:0000256" key="3">
    <source>
        <dbReference type="PROSITE-ProRule" id="PRU00235"/>
    </source>
</evidence>
<evidence type="ECO:0000259" key="5">
    <source>
        <dbReference type="Pfam" id="PF25390"/>
    </source>
</evidence>
<evidence type="ECO:0000313" key="7">
    <source>
        <dbReference type="Proteomes" id="UP000757232"/>
    </source>
</evidence>
<feature type="region of interest" description="Disordered" evidence="4">
    <location>
        <begin position="441"/>
        <end position="463"/>
    </location>
</feature>
<feature type="repeat" description="RCC1" evidence="3">
    <location>
        <begin position="339"/>
        <end position="403"/>
    </location>
</feature>
<feature type="repeat" description="RCC1" evidence="3">
    <location>
        <begin position="550"/>
        <end position="616"/>
    </location>
</feature>
<evidence type="ECO:0000256" key="2">
    <source>
        <dbReference type="ARBA" id="ARBA00022737"/>
    </source>
</evidence>
<feature type="repeat" description="RCC1" evidence="3">
    <location>
        <begin position="206"/>
        <end position="285"/>
    </location>
</feature>
<evidence type="ECO:0000313" key="6">
    <source>
        <dbReference type="EMBL" id="OCB88471.1"/>
    </source>
</evidence>
<feature type="domain" description="RCC1-like" evidence="5">
    <location>
        <begin position="68"/>
        <end position="436"/>
    </location>
</feature>
<dbReference type="InterPro" id="IPR009091">
    <property type="entry name" value="RCC1/BLIP-II"/>
</dbReference>
<evidence type="ECO:0000256" key="1">
    <source>
        <dbReference type="ARBA" id="ARBA00022658"/>
    </source>
</evidence>